<comment type="caution">
    <text evidence="3">The sequence shown here is derived from an EMBL/GenBank/DDBJ whole genome shotgun (WGS) entry which is preliminary data.</text>
</comment>
<dbReference type="EMBL" id="MU853754">
    <property type="protein sequence ID" value="KAK3945543.1"/>
    <property type="molecule type" value="Genomic_DNA"/>
</dbReference>
<protein>
    <submittedName>
        <fullName evidence="3">GNAT family acetyltransferase</fullName>
    </submittedName>
</protein>
<gene>
    <name evidence="3" type="ORF">QBC46DRAFT_370979</name>
</gene>
<reference evidence="4" key="1">
    <citation type="journal article" date="2023" name="Mol. Phylogenet. Evol.">
        <title>Genome-scale phylogeny and comparative genomics of the fungal order Sordariales.</title>
        <authorList>
            <person name="Hensen N."/>
            <person name="Bonometti L."/>
            <person name="Westerberg I."/>
            <person name="Brannstrom I.O."/>
            <person name="Guillou S."/>
            <person name="Cros-Aarteil S."/>
            <person name="Calhoun S."/>
            <person name="Haridas S."/>
            <person name="Kuo A."/>
            <person name="Mondo S."/>
            <person name="Pangilinan J."/>
            <person name="Riley R."/>
            <person name="LaButti K."/>
            <person name="Andreopoulos B."/>
            <person name="Lipzen A."/>
            <person name="Chen C."/>
            <person name="Yan M."/>
            <person name="Daum C."/>
            <person name="Ng V."/>
            <person name="Clum A."/>
            <person name="Steindorff A."/>
            <person name="Ohm R.A."/>
            <person name="Martin F."/>
            <person name="Silar P."/>
            <person name="Natvig D.O."/>
            <person name="Lalanne C."/>
            <person name="Gautier V."/>
            <person name="Ament-Velasquez S.L."/>
            <person name="Kruys A."/>
            <person name="Hutchinson M.I."/>
            <person name="Powell A.J."/>
            <person name="Barry K."/>
            <person name="Miller A.N."/>
            <person name="Grigoriev I.V."/>
            <person name="Debuchy R."/>
            <person name="Gladieux P."/>
            <person name="Hiltunen Thoren M."/>
            <person name="Johannesson H."/>
        </authorList>
    </citation>
    <scope>NUCLEOTIDE SEQUENCE [LARGE SCALE GENOMIC DNA]</scope>
    <source>
        <strain evidence="4">CBS 340.73</strain>
    </source>
</reference>
<dbReference type="SUPFAM" id="SSF55729">
    <property type="entry name" value="Acyl-CoA N-acyltransferases (Nat)"/>
    <property type="match status" value="1"/>
</dbReference>
<evidence type="ECO:0000259" key="2">
    <source>
        <dbReference type="PROSITE" id="PS51186"/>
    </source>
</evidence>
<accession>A0AAN6SA16</accession>
<dbReference type="CDD" id="cd04301">
    <property type="entry name" value="NAT_SF"/>
    <property type="match status" value="1"/>
</dbReference>
<dbReference type="Pfam" id="PF00583">
    <property type="entry name" value="Acetyltransf_1"/>
    <property type="match status" value="1"/>
</dbReference>
<feature type="compositionally biased region" description="Low complexity" evidence="1">
    <location>
        <begin position="78"/>
        <end position="96"/>
    </location>
</feature>
<name>A0AAN6SA16_9PEZI</name>
<evidence type="ECO:0000313" key="3">
    <source>
        <dbReference type="EMBL" id="KAK3945543.1"/>
    </source>
</evidence>
<dbReference type="AlphaFoldDB" id="A0AAN6SA16"/>
<dbReference type="InterPro" id="IPR016181">
    <property type="entry name" value="Acyl_CoA_acyltransferase"/>
</dbReference>
<organism evidence="3 4">
    <name type="scientific">Diplogelasinospora grovesii</name>
    <dbReference type="NCBI Taxonomy" id="303347"/>
    <lineage>
        <taxon>Eukaryota</taxon>
        <taxon>Fungi</taxon>
        <taxon>Dikarya</taxon>
        <taxon>Ascomycota</taxon>
        <taxon>Pezizomycotina</taxon>
        <taxon>Sordariomycetes</taxon>
        <taxon>Sordariomycetidae</taxon>
        <taxon>Sordariales</taxon>
        <taxon>Diplogelasinosporaceae</taxon>
        <taxon>Diplogelasinospora</taxon>
    </lineage>
</organism>
<keyword evidence="4" id="KW-1185">Reference proteome</keyword>
<dbReference type="GO" id="GO:0016747">
    <property type="term" value="F:acyltransferase activity, transferring groups other than amino-acyl groups"/>
    <property type="evidence" value="ECO:0007669"/>
    <property type="project" value="InterPro"/>
</dbReference>
<dbReference type="Gene3D" id="3.40.630.30">
    <property type="match status" value="1"/>
</dbReference>
<sequence length="217" mass="23754">MTTEERNKVPLIEGVTLRLATLSDVPSLLGLMDIATAWLAAQGRAGQWGDGSTPHAGDPARVRQATEMAGVCWVLTTTDSTPDPMPTTPTSTQVTTEEGKEGKELKEKETIIGAVAVADSPWPYIQPAPEPERYVRFLITHRAWKGHGLGSMLMDKVRQLARDDGVELVRVDCYAGDDGKLVRWYESQGFEKQEAFMGKGGTWPGMVLSMRIPKEGI</sequence>
<feature type="domain" description="N-acetyltransferase" evidence="2">
    <location>
        <begin position="60"/>
        <end position="215"/>
    </location>
</feature>
<dbReference type="PROSITE" id="PS51186">
    <property type="entry name" value="GNAT"/>
    <property type="match status" value="1"/>
</dbReference>
<evidence type="ECO:0000256" key="1">
    <source>
        <dbReference type="SAM" id="MobiDB-lite"/>
    </source>
</evidence>
<proteinExistence type="predicted"/>
<dbReference type="InterPro" id="IPR000182">
    <property type="entry name" value="GNAT_dom"/>
</dbReference>
<dbReference type="Proteomes" id="UP001303473">
    <property type="component" value="Unassembled WGS sequence"/>
</dbReference>
<feature type="region of interest" description="Disordered" evidence="1">
    <location>
        <begin position="78"/>
        <end position="101"/>
    </location>
</feature>
<evidence type="ECO:0000313" key="4">
    <source>
        <dbReference type="Proteomes" id="UP001303473"/>
    </source>
</evidence>